<name>A0A164SGN8_9AGAM</name>
<keyword evidence="2" id="KW-1185">Reference proteome</keyword>
<dbReference type="AlphaFoldDB" id="A0A164SGN8"/>
<reference evidence="1 2" key="1">
    <citation type="journal article" date="2016" name="Mol. Biol. Evol.">
        <title>Comparative Genomics of Early-Diverging Mushroom-Forming Fungi Provides Insights into the Origins of Lignocellulose Decay Capabilities.</title>
        <authorList>
            <person name="Nagy L.G."/>
            <person name="Riley R."/>
            <person name="Tritt A."/>
            <person name="Adam C."/>
            <person name="Daum C."/>
            <person name="Floudas D."/>
            <person name="Sun H."/>
            <person name="Yadav J.S."/>
            <person name="Pangilinan J."/>
            <person name="Larsson K.H."/>
            <person name="Matsuura K."/>
            <person name="Barry K."/>
            <person name="Labutti K."/>
            <person name="Kuo R."/>
            <person name="Ohm R.A."/>
            <person name="Bhattacharya S.S."/>
            <person name="Shirouzu T."/>
            <person name="Yoshinaga Y."/>
            <person name="Martin F.M."/>
            <person name="Grigoriev I.V."/>
            <person name="Hibbett D.S."/>
        </authorList>
    </citation>
    <scope>NUCLEOTIDE SEQUENCE [LARGE SCALE GENOMIC DNA]</scope>
    <source>
        <strain evidence="1 2">HHB9708</strain>
    </source>
</reference>
<gene>
    <name evidence="1" type="ORF">SISNIDRAFT_487439</name>
</gene>
<dbReference type="EMBL" id="KV419415">
    <property type="protein sequence ID" value="KZS91461.1"/>
    <property type="molecule type" value="Genomic_DNA"/>
</dbReference>
<accession>A0A164SGN8</accession>
<organism evidence="1 2">
    <name type="scientific">Sistotremastrum niveocremeum HHB9708</name>
    <dbReference type="NCBI Taxonomy" id="1314777"/>
    <lineage>
        <taxon>Eukaryota</taxon>
        <taxon>Fungi</taxon>
        <taxon>Dikarya</taxon>
        <taxon>Basidiomycota</taxon>
        <taxon>Agaricomycotina</taxon>
        <taxon>Agaricomycetes</taxon>
        <taxon>Sistotremastrales</taxon>
        <taxon>Sistotremastraceae</taxon>
        <taxon>Sertulicium</taxon>
        <taxon>Sertulicium niveocremeum</taxon>
    </lineage>
</organism>
<dbReference type="OrthoDB" id="3041043at2759"/>
<protein>
    <submittedName>
        <fullName evidence="1">Uncharacterized protein</fullName>
    </submittedName>
</protein>
<sequence>MSIVPTTSYKMTIYTPSATATAITRYLMEHEFYEEAFYISNTRRENPSILYDIYRNPFVRSIRRLLPCHPLAPPTCSIEIVESTNRHALFPMTNTCSTHVMVAYTGHTFLSLYPAWCADRITAHQLPYSPRIRPILNHYGLHPIRDMTWFFTQTCNPLSCPNNLRTPFDRHSLIVRLNSEVQDCSVDPSFTWRLKLRYHEPLRVRCLLTNPSRFAPAVVMEVQLNAPPQPFKLAQYQFEMLDTESLFESLPLRELLILSALNRDLQHRVRIFLNNRFNQTFESKIEDFVTFRQFWRLHKFYLSGSAALHFITQDESWTPHDLDFYIGKNQAEPLIDQLLLRGFEYVDKTRDIKKSTHMRNYDLNRNIHAIHRLYRKPKSQDTIFIDVVESAFDNPLETIVNFYSTPVMNFISADIIGLLYPDLTFEHIGVVRRLQHPNLKALIQKYNNRGFTMLLQASTHLTSYSACPTRLRCVGDKHTLIYRLDSPNPMTSNLNSSIVWRISQQTPCQYMYCRYCCHTDPNRFKVGPLP</sequence>
<evidence type="ECO:0000313" key="1">
    <source>
        <dbReference type="EMBL" id="KZS91461.1"/>
    </source>
</evidence>
<proteinExistence type="predicted"/>
<evidence type="ECO:0000313" key="2">
    <source>
        <dbReference type="Proteomes" id="UP000076722"/>
    </source>
</evidence>
<dbReference type="Proteomes" id="UP000076722">
    <property type="component" value="Unassembled WGS sequence"/>
</dbReference>